<keyword evidence="2" id="KW-1133">Transmembrane helix</keyword>
<dbReference type="PATRIC" id="fig|1470200.3.peg.1380"/>
<accession>A0A0J1C191</accession>
<dbReference type="EMBL" id="JTDO01000023">
    <property type="protein sequence ID" value="KLT72033.1"/>
    <property type="molecule type" value="Genomic_DNA"/>
</dbReference>
<protein>
    <submittedName>
        <fullName evidence="3">Uncharacterized protein</fullName>
    </submittedName>
</protein>
<dbReference type="Proteomes" id="UP000036027">
    <property type="component" value="Unassembled WGS sequence"/>
</dbReference>
<proteinExistence type="predicted"/>
<keyword evidence="2" id="KW-0472">Membrane</keyword>
<feature type="coiled-coil region" evidence="1">
    <location>
        <begin position="154"/>
        <end position="193"/>
    </location>
</feature>
<evidence type="ECO:0000256" key="2">
    <source>
        <dbReference type="SAM" id="Phobius"/>
    </source>
</evidence>
<keyword evidence="2" id="KW-0812">Transmembrane</keyword>
<gene>
    <name evidence="3" type="ORF">PL75_10380</name>
</gene>
<feature type="transmembrane region" description="Helical" evidence="2">
    <location>
        <begin position="201"/>
        <end position="221"/>
    </location>
</feature>
<sequence length="224" mass="26060">MNKQQPLYDVYVSYPPNIDQNKINACIRDNLSDSEAEELIKGLAEKKQVIIAEWCTRDEWENAQQYFSYLGLDVITRQSLELEQNHTEELHTIGNETRIDCPVCHTLIENIEHTDECPTCSLLLKTASESTIQHKRIEWQERIAFESLKQQEIAYKLEQQKQEEEARLRKQIRAELEKKLRQELDDKKLSQLKSSHKNSNLIIILGCLLAILLIGVGYIIAKIL</sequence>
<evidence type="ECO:0000256" key="1">
    <source>
        <dbReference type="SAM" id="Coils"/>
    </source>
</evidence>
<evidence type="ECO:0000313" key="3">
    <source>
        <dbReference type="EMBL" id="KLT72033.1"/>
    </source>
</evidence>
<dbReference type="OrthoDB" id="8605782at2"/>
<keyword evidence="4" id="KW-1185">Reference proteome</keyword>
<dbReference type="RefSeq" id="WP_047761870.1">
    <property type="nucleotide sequence ID" value="NZ_CP091510.1"/>
</dbReference>
<keyword evidence="1" id="KW-0175">Coiled coil</keyword>
<name>A0A0J1C191_9NEIS</name>
<organism evidence="3 4">
    <name type="scientific">Neisseria arctica</name>
    <dbReference type="NCBI Taxonomy" id="1470200"/>
    <lineage>
        <taxon>Bacteria</taxon>
        <taxon>Pseudomonadati</taxon>
        <taxon>Pseudomonadota</taxon>
        <taxon>Betaproteobacteria</taxon>
        <taxon>Neisseriales</taxon>
        <taxon>Neisseriaceae</taxon>
        <taxon>Neisseria</taxon>
    </lineage>
</organism>
<reference evidence="3 4" key="1">
    <citation type="submission" date="2014-11" db="EMBL/GenBank/DDBJ databases">
        <title>Genome of a novel goose pathogen.</title>
        <authorList>
            <person name="Hansen C.M."/>
            <person name="Hueffer K."/>
            <person name="Choi S.C."/>
        </authorList>
    </citation>
    <scope>NUCLEOTIDE SEQUENCE [LARGE SCALE GENOMIC DNA]</scope>
    <source>
        <strain evidence="3 4">KH1503</strain>
    </source>
</reference>
<dbReference type="AlphaFoldDB" id="A0A0J1C191"/>
<comment type="caution">
    <text evidence="3">The sequence shown here is derived from an EMBL/GenBank/DDBJ whole genome shotgun (WGS) entry which is preliminary data.</text>
</comment>
<evidence type="ECO:0000313" key="4">
    <source>
        <dbReference type="Proteomes" id="UP000036027"/>
    </source>
</evidence>